<evidence type="ECO:0000313" key="3">
    <source>
        <dbReference type="Proteomes" id="UP000001299"/>
    </source>
</evidence>
<dbReference type="AlphaFoldDB" id="E0RXH3"/>
<keyword evidence="1" id="KW-0472">Membrane</keyword>
<organism evidence="2 3">
    <name type="scientific">Butyrivibrio proteoclasticus (strain ATCC 51982 / DSM 14932 / B316)</name>
    <name type="common">Clostridium proteoclasticum</name>
    <dbReference type="NCBI Taxonomy" id="515622"/>
    <lineage>
        <taxon>Bacteria</taxon>
        <taxon>Bacillati</taxon>
        <taxon>Bacillota</taxon>
        <taxon>Clostridia</taxon>
        <taxon>Lachnospirales</taxon>
        <taxon>Lachnospiraceae</taxon>
        <taxon>Butyrivibrio</taxon>
    </lineage>
</organism>
<feature type="transmembrane region" description="Helical" evidence="1">
    <location>
        <begin position="322"/>
        <end position="340"/>
    </location>
</feature>
<gene>
    <name evidence="2" type="ordered locus">bpr_I0263</name>
</gene>
<dbReference type="Proteomes" id="UP000001299">
    <property type="component" value="Chromosome 1"/>
</dbReference>
<dbReference type="EMBL" id="CP001810">
    <property type="protein sequence ID" value="ADL33011.1"/>
    <property type="molecule type" value="Genomic_DNA"/>
</dbReference>
<protein>
    <submittedName>
        <fullName evidence="2">YibE/F-like protein</fullName>
    </submittedName>
</protein>
<evidence type="ECO:0000256" key="1">
    <source>
        <dbReference type="SAM" id="Phobius"/>
    </source>
</evidence>
<dbReference type="PANTHER" id="PTHR41771">
    <property type="entry name" value="MEMBRANE PROTEIN-RELATED"/>
    <property type="match status" value="1"/>
</dbReference>
<dbReference type="Pfam" id="PF07907">
    <property type="entry name" value="YibE_F"/>
    <property type="match status" value="1"/>
</dbReference>
<dbReference type="eggNOG" id="COG5438">
    <property type="taxonomic scope" value="Bacteria"/>
</dbReference>
<name>E0RXH3_BUTPB</name>
<keyword evidence="1" id="KW-1133">Transmembrane helix</keyword>
<accession>E0RXH3</accession>
<feature type="transmembrane region" description="Helical" evidence="1">
    <location>
        <begin position="160"/>
        <end position="180"/>
    </location>
</feature>
<dbReference type="PANTHER" id="PTHR41771:SF1">
    <property type="entry name" value="MEMBRANE PROTEIN"/>
    <property type="match status" value="1"/>
</dbReference>
<sequence length="388" mass="42143">MGNVRGTRTLNSKWDFKRIVAIFVLMAIFVVSVCFIRFGLVEKSESSATSHFVRATVSQLIQDNTQKDENTEGILRGSQEVIVQISSGPFKGKKYQTTNYLSALFNINAQEGTRVIVRLDPQSDGYSAFIYSYDRTGILLVMFGVFALSLILIGRSKGAMALVSLIFTLFAIVSILFPLLEYGFPAIPATILIVFYTTVFTFVLIDGINKKTISGALGTLAGVLIASIFAAFAGFISHISGFQTNEAEELLLIGTDHGMKISGLFTAGILIASLGAVMDVAMSIASAVHELHEVNDQMSAMELFRSGMNIGRDAMGTMANTLILAFAGSSFTLLLLIYYYNIGFTQLINTDMVAREVIQGLSGSIGIVLTVPIVAFLSATIETYKRER</sequence>
<dbReference type="RefSeq" id="WP_013279668.1">
    <property type="nucleotide sequence ID" value="NC_014387.1"/>
</dbReference>
<feature type="transmembrane region" description="Helical" evidence="1">
    <location>
        <begin position="360"/>
        <end position="381"/>
    </location>
</feature>
<evidence type="ECO:0000313" key="2">
    <source>
        <dbReference type="EMBL" id="ADL33011.1"/>
    </source>
</evidence>
<dbReference type="STRING" id="515622.bpr_I0263"/>
<dbReference type="HOGENOM" id="CLU_028166_4_0_9"/>
<keyword evidence="3" id="KW-1185">Reference proteome</keyword>
<keyword evidence="1" id="KW-0812">Transmembrane</keyword>
<feature type="transmembrane region" description="Helical" evidence="1">
    <location>
        <begin position="217"/>
        <end position="241"/>
    </location>
</feature>
<feature type="transmembrane region" description="Helical" evidence="1">
    <location>
        <begin position="136"/>
        <end position="153"/>
    </location>
</feature>
<feature type="transmembrane region" description="Helical" evidence="1">
    <location>
        <begin position="186"/>
        <end position="205"/>
    </location>
</feature>
<feature type="transmembrane region" description="Helical" evidence="1">
    <location>
        <begin position="261"/>
        <end position="282"/>
    </location>
</feature>
<reference evidence="2 3" key="1">
    <citation type="journal article" date="2010" name="PLoS ONE">
        <title>The glycobiome of the rumen bacterium Butyrivibrio proteoclasticus B316(T) highlights adaptation to a polysaccharide-rich environment.</title>
        <authorList>
            <person name="Kelly W.J."/>
            <person name="Leahy S.C."/>
            <person name="Altermann E."/>
            <person name="Yeoman C.J."/>
            <person name="Dunne J.C."/>
            <person name="Kong Z."/>
            <person name="Pacheco D.M."/>
            <person name="Li D."/>
            <person name="Noel S.J."/>
            <person name="Moon C.D."/>
            <person name="Cookson A.L."/>
            <person name="Attwood G.T."/>
        </authorList>
    </citation>
    <scope>NUCLEOTIDE SEQUENCE [LARGE SCALE GENOMIC DNA]</scope>
    <source>
        <strain evidence="3">ATCC 51982 / DSM 14932 / B316</strain>
    </source>
</reference>
<proteinExistence type="predicted"/>
<dbReference type="InterPro" id="IPR012507">
    <property type="entry name" value="YibE_F"/>
</dbReference>
<dbReference type="KEGG" id="bpb:bpr_I0263"/>
<feature type="transmembrane region" description="Helical" evidence="1">
    <location>
        <begin position="20"/>
        <end position="40"/>
    </location>
</feature>